<feature type="domain" description="RagB/SusD" evidence="6">
    <location>
        <begin position="285"/>
        <end position="508"/>
    </location>
</feature>
<dbReference type="OrthoDB" id="9792139at2"/>
<keyword evidence="4" id="KW-0472">Membrane</keyword>
<dbReference type="InterPro" id="IPR033985">
    <property type="entry name" value="SusD-like_N"/>
</dbReference>
<dbReference type="CDD" id="cd08977">
    <property type="entry name" value="SusD"/>
    <property type="match status" value="1"/>
</dbReference>
<keyword evidence="9" id="KW-1185">Reference proteome</keyword>
<evidence type="ECO:0000256" key="5">
    <source>
        <dbReference type="ARBA" id="ARBA00023237"/>
    </source>
</evidence>
<accession>A0A3D9L1A1</accession>
<dbReference type="RefSeq" id="WP_115869353.1">
    <property type="nucleotide sequence ID" value="NZ_QREG01000018.1"/>
</dbReference>
<evidence type="ECO:0000256" key="2">
    <source>
        <dbReference type="ARBA" id="ARBA00006275"/>
    </source>
</evidence>
<reference evidence="8 9" key="1">
    <citation type="submission" date="2018-07" db="EMBL/GenBank/DDBJ databases">
        <title>Genomic Encyclopedia of Type Strains, Phase IV (KMG-IV): sequencing the most valuable type-strain genomes for metagenomic binning, comparative biology and taxonomic classification.</title>
        <authorList>
            <person name="Goeker M."/>
        </authorList>
    </citation>
    <scope>NUCLEOTIDE SEQUENCE [LARGE SCALE GENOMIC DNA]</scope>
    <source>
        <strain evidence="8 9">DSM 4134</strain>
    </source>
</reference>
<evidence type="ECO:0000256" key="1">
    <source>
        <dbReference type="ARBA" id="ARBA00004442"/>
    </source>
</evidence>
<evidence type="ECO:0000313" key="8">
    <source>
        <dbReference type="EMBL" id="RED95267.1"/>
    </source>
</evidence>
<dbReference type="EMBL" id="QREG01000018">
    <property type="protein sequence ID" value="RED95267.1"/>
    <property type="molecule type" value="Genomic_DNA"/>
</dbReference>
<proteinExistence type="inferred from homology"/>
<dbReference type="GO" id="GO:0009279">
    <property type="term" value="C:cell outer membrane"/>
    <property type="evidence" value="ECO:0007669"/>
    <property type="project" value="UniProtKB-SubCell"/>
</dbReference>
<comment type="caution">
    <text evidence="8">The sequence shown here is derived from an EMBL/GenBank/DDBJ whole genome shotgun (WGS) entry which is preliminary data.</text>
</comment>
<comment type="subcellular location">
    <subcellularLocation>
        <location evidence="1">Cell outer membrane</location>
    </subcellularLocation>
</comment>
<sequence length="508" mass="57842">MKRIFIYLMIIGLGFGCEDKLDINNPNEPSVQYFWQNEEDAVKGVNAVYSTLHKGSISRWMPMLFSTRSDIGESRSPWTDLANALDKFIQPDYNFGPVAGVWHDNYVGINRANQVLDNVPDIAMDTDKKNEVLGQAYFFRGLFYYHLVTLFGNVPLMLKTTSPDDYPANSSVEEVYGQIIADLEKAVEMLPAKYASPEDLGRVTKGAAHALMAKAYFQLKDYQNALPSLEWLVDGEGGDLYDLVPNYRDNFLVTTENNVESVFEWQFAENPNEFTDDDIATPNHNYGSSMAQFTAPVGIGWSDAEARRWIIYEFDELTVAGDRDPRVEASFLFDSTHINGPDETLVYGVSFSSRYGTGPDSKRVWVRKFLNDHWKIEEGYRSPNNYRYIRYADVLLMYAECLNALNRTAEAYPHVDRVRQRASLAPLSTVMPGLGQTAFLEQLKKERLLELAGEGHRWNDLMRWGDIGPQLSVNDPAFNNFEVGKHELLPIPQVDRDVNPNLDQNPNW</sequence>
<evidence type="ECO:0000313" key="9">
    <source>
        <dbReference type="Proteomes" id="UP000256779"/>
    </source>
</evidence>
<evidence type="ECO:0000256" key="4">
    <source>
        <dbReference type="ARBA" id="ARBA00023136"/>
    </source>
</evidence>
<dbReference type="InterPro" id="IPR011990">
    <property type="entry name" value="TPR-like_helical_dom_sf"/>
</dbReference>
<evidence type="ECO:0000256" key="3">
    <source>
        <dbReference type="ARBA" id="ARBA00022729"/>
    </source>
</evidence>
<evidence type="ECO:0000259" key="6">
    <source>
        <dbReference type="Pfam" id="PF07980"/>
    </source>
</evidence>
<dbReference type="InterPro" id="IPR012944">
    <property type="entry name" value="SusD_RagB_dom"/>
</dbReference>
<evidence type="ECO:0000259" key="7">
    <source>
        <dbReference type="Pfam" id="PF14322"/>
    </source>
</evidence>
<dbReference type="SUPFAM" id="SSF48452">
    <property type="entry name" value="TPR-like"/>
    <property type="match status" value="1"/>
</dbReference>
<gene>
    <name evidence="8" type="ORF">C7460_11844</name>
</gene>
<protein>
    <submittedName>
        <fullName evidence="8">Putative outer membrane starch-binding protein</fullName>
    </submittedName>
</protein>
<dbReference type="Pfam" id="PF14322">
    <property type="entry name" value="SusD-like_3"/>
    <property type="match status" value="1"/>
</dbReference>
<dbReference type="Proteomes" id="UP000256779">
    <property type="component" value="Unassembled WGS sequence"/>
</dbReference>
<comment type="similarity">
    <text evidence="2">Belongs to the SusD family.</text>
</comment>
<keyword evidence="5" id="KW-0998">Cell outer membrane</keyword>
<feature type="domain" description="SusD-like N-terminal" evidence="7">
    <location>
        <begin position="96"/>
        <end position="216"/>
    </location>
</feature>
<organism evidence="8 9">
    <name type="scientific">Marinoscillum furvescens DSM 4134</name>
    <dbReference type="NCBI Taxonomy" id="1122208"/>
    <lineage>
        <taxon>Bacteria</taxon>
        <taxon>Pseudomonadati</taxon>
        <taxon>Bacteroidota</taxon>
        <taxon>Cytophagia</taxon>
        <taxon>Cytophagales</taxon>
        <taxon>Reichenbachiellaceae</taxon>
        <taxon>Marinoscillum</taxon>
    </lineage>
</organism>
<name>A0A3D9L1A1_MARFU</name>
<dbReference type="PROSITE" id="PS51257">
    <property type="entry name" value="PROKAR_LIPOPROTEIN"/>
    <property type="match status" value="1"/>
</dbReference>
<dbReference type="Gene3D" id="1.25.40.390">
    <property type="match status" value="1"/>
</dbReference>
<dbReference type="Pfam" id="PF07980">
    <property type="entry name" value="SusD_RagB"/>
    <property type="match status" value="1"/>
</dbReference>
<keyword evidence="3" id="KW-0732">Signal</keyword>
<dbReference type="AlphaFoldDB" id="A0A3D9L1A1"/>